<dbReference type="PANTHER" id="PTHR12399:SF0">
    <property type="entry name" value="EUKARYOTIC TRANSLATION INITIATION FACTOR 3 SUBUNIT D"/>
    <property type="match status" value="1"/>
</dbReference>
<dbReference type="EMBL" id="BSXN01000198">
    <property type="protein sequence ID" value="GME67557.1"/>
    <property type="molecule type" value="Genomic_DNA"/>
</dbReference>
<feature type="compositionally biased region" description="Polar residues" evidence="5">
    <location>
        <begin position="118"/>
        <end position="128"/>
    </location>
</feature>
<keyword evidence="3" id="KW-0694">RNA-binding</keyword>
<dbReference type="AlphaFoldDB" id="A0A9W6W7W9"/>
<feature type="region of interest" description="Disordered" evidence="5">
    <location>
        <begin position="116"/>
        <end position="164"/>
    </location>
</feature>
<comment type="caution">
    <text evidence="6">The sequence shown here is derived from an EMBL/GenBank/DDBJ whole genome shotgun (WGS) entry which is preliminary data.</text>
</comment>
<feature type="compositionally biased region" description="Basic and acidic residues" evidence="5">
    <location>
        <begin position="151"/>
        <end position="164"/>
    </location>
</feature>
<evidence type="ECO:0000256" key="5">
    <source>
        <dbReference type="SAM" id="MobiDB-lite"/>
    </source>
</evidence>
<accession>A0A9W6W7W9</accession>
<feature type="compositionally biased region" description="Polar residues" evidence="5">
    <location>
        <begin position="9"/>
        <end position="20"/>
    </location>
</feature>
<keyword evidence="1" id="KW-0963">Cytoplasm</keyword>
<dbReference type="GO" id="GO:0003723">
    <property type="term" value="F:RNA binding"/>
    <property type="evidence" value="ECO:0007669"/>
    <property type="project" value="UniProtKB-KW"/>
</dbReference>
<evidence type="ECO:0000313" key="6">
    <source>
        <dbReference type="EMBL" id="GME67557.1"/>
    </source>
</evidence>
<keyword evidence="7" id="KW-1185">Reference proteome</keyword>
<dbReference type="PIRSF" id="PIRSF016281">
    <property type="entry name" value="EIF-3_zeta"/>
    <property type="match status" value="1"/>
</dbReference>
<dbReference type="InterPro" id="IPR007783">
    <property type="entry name" value="eIF3d"/>
</dbReference>
<keyword evidence="2" id="KW-0396">Initiation factor</keyword>
<evidence type="ECO:0000256" key="2">
    <source>
        <dbReference type="ARBA" id="ARBA00022540"/>
    </source>
</evidence>
<evidence type="ECO:0000256" key="4">
    <source>
        <dbReference type="ARBA" id="ARBA00022917"/>
    </source>
</evidence>
<keyword evidence="4" id="KW-0648">Protein biosynthesis</keyword>
<dbReference type="Proteomes" id="UP001165120">
    <property type="component" value="Unassembled WGS sequence"/>
</dbReference>
<evidence type="ECO:0000313" key="7">
    <source>
        <dbReference type="Proteomes" id="UP001165120"/>
    </source>
</evidence>
<gene>
    <name evidence="6" type="ORF">Cboi02_000095600</name>
</gene>
<feature type="region of interest" description="Disordered" evidence="5">
    <location>
        <begin position="1"/>
        <end position="20"/>
    </location>
</feature>
<feature type="compositionally biased region" description="Low complexity" evidence="5">
    <location>
        <begin position="129"/>
        <end position="149"/>
    </location>
</feature>
<dbReference type="GO" id="GO:0005852">
    <property type="term" value="C:eukaryotic translation initiation factor 3 complex"/>
    <property type="evidence" value="ECO:0007669"/>
    <property type="project" value="InterPro"/>
</dbReference>
<protein>
    <submittedName>
        <fullName evidence="6">Unnamed protein product</fullName>
    </submittedName>
</protein>
<evidence type="ECO:0000256" key="1">
    <source>
        <dbReference type="ARBA" id="ARBA00022490"/>
    </source>
</evidence>
<name>A0A9W6W7W9_CANBO</name>
<dbReference type="PANTHER" id="PTHR12399">
    <property type="entry name" value="EUKARYOTIC TRANSLATION INITIATION FACTOR 3 SUBUNIT 7"/>
    <property type="match status" value="1"/>
</dbReference>
<reference evidence="6" key="1">
    <citation type="submission" date="2023-04" db="EMBL/GenBank/DDBJ databases">
        <title>Candida boidinii NBRC 10035.</title>
        <authorList>
            <person name="Ichikawa N."/>
            <person name="Sato H."/>
            <person name="Tonouchi N."/>
        </authorList>
    </citation>
    <scope>NUCLEOTIDE SEQUENCE</scope>
    <source>
        <strain evidence="6">NBRC 10035</strain>
    </source>
</reference>
<sequence length="546" mass="60891">MSLPFEFTSLPSPTDSWGPSATIPSTFGFNNVPYAPFSKSDKLGKAADWQQAKEVEDAKNLKGGLKPKRDQYHAYGASAASSFAAERNDDDGEFSVVDNTSGPVAKQQVVLKGRKTTYNKQPIQNKGGFNQAANRQNNPNNRFQQNRYNRYNKDDNQAKPRDPSVKVTNAWGLITDIEFNKLTKLKLDVAPGETIDSYGTVNYYTKKFEQLKPGFSQPLTVLDRAIFNPTTQDDPIIKELASKKAANIFTTDSILAQLMCAARSVYSWDIVITKKNGCIFLDKRDEADRYDVDENSPKPPADLSETDLNNAENLQLEATYINHNFVANSVDPTTTYKLTHPENPFVSSSEVSDPLLSRAYSYKKFNLPSNEPEGEPISVIVRTEFDAVAKIGSEDAKLSVHALNQYVPQAFDWKQKLNQQRGAIVASELKKNNNKISRWATKALLAGCDQMKIGFVARTNTKVNSKHVVLGVATYKPTDLSSQINLTLSNGWGVVKSVIDIIEHDTKTEDWKYVILKDPNAQKISIFSVPIDTFESDDKAEKEGDW</sequence>
<proteinExistence type="predicted"/>
<dbReference type="Pfam" id="PF05091">
    <property type="entry name" value="eIF-3_zeta"/>
    <property type="match status" value="1"/>
</dbReference>
<dbReference type="GO" id="GO:0003743">
    <property type="term" value="F:translation initiation factor activity"/>
    <property type="evidence" value="ECO:0007669"/>
    <property type="project" value="UniProtKB-KW"/>
</dbReference>
<evidence type="ECO:0000256" key="3">
    <source>
        <dbReference type="ARBA" id="ARBA00022884"/>
    </source>
</evidence>
<organism evidence="6 7">
    <name type="scientific">Candida boidinii</name>
    <name type="common">Yeast</name>
    <dbReference type="NCBI Taxonomy" id="5477"/>
    <lineage>
        <taxon>Eukaryota</taxon>
        <taxon>Fungi</taxon>
        <taxon>Dikarya</taxon>
        <taxon>Ascomycota</taxon>
        <taxon>Saccharomycotina</taxon>
        <taxon>Pichiomycetes</taxon>
        <taxon>Pichiales</taxon>
        <taxon>Pichiaceae</taxon>
        <taxon>Ogataea</taxon>
        <taxon>Ogataea/Candida clade</taxon>
    </lineage>
</organism>